<proteinExistence type="predicted"/>
<dbReference type="EMBL" id="CAJOBC010013179">
    <property type="protein sequence ID" value="CAF4014917.1"/>
    <property type="molecule type" value="Genomic_DNA"/>
</dbReference>
<dbReference type="Proteomes" id="UP000663829">
    <property type="component" value="Unassembled WGS sequence"/>
</dbReference>
<dbReference type="Proteomes" id="UP000681722">
    <property type="component" value="Unassembled WGS sequence"/>
</dbReference>
<dbReference type="AlphaFoldDB" id="A0A814ZSS7"/>
<evidence type="ECO:0000313" key="1">
    <source>
        <dbReference type="EMBL" id="CAF1247741.1"/>
    </source>
</evidence>
<dbReference type="EMBL" id="CAJNOQ010010282">
    <property type="protein sequence ID" value="CAF1247741.1"/>
    <property type="molecule type" value="Genomic_DNA"/>
</dbReference>
<organism evidence="1 3">
    <name type="scientific">Didymodactylos carnosus</name>
    <dbReference type="NCBI Taxonomy" id="1234261"/>
    <lineage>
        <taxon>Eukaryota</taxon>
        <taxon>Metazoa</taxon>
        <taxon>Spiralia</taxon>
        <taxon>Gnathifera</taxon>
        <taxon>Rotifera</taxon>
        <taxon>Eurotatoria</taxon>
        <taxon>Bdelloidea</taxon>
        <taxon>Philodinida</taxon>
        <taxon>Philodinidae</taxon>
        <taxon>Didymodactylos</taxon>
    </lineage>
</organism>
<protein>
    <submittedName>
        <fullName evidence="1">Uncharacterized protein</fullName>
    </submittedName>
</protein>
<sequence length="80" mass="9076">MQLCSEYRPGCNRPCDADHTATIANTGCKDNKRCCQSGYQFRGDREANYSDSELNTLRTIYRGAIAKFWTVVLGAKMCYH</sequence>
<evidence type="ECO:0000313" key="2">
    <source>
        <dbReference type="EMBL" id="CAF4014917.1"/>
    </source>
</evidence>
<keyword evidence="3" id="KW-1185">Reference proteome</keyword>
<reference evidence="1" key="1">
    <citation type="submission" date="2021-02" db="EMBL/GenBank/DDBJ databases">
        <authorList>
            <person name="Nowell W R."/>
        </authorList>
    </citation>
    <scope>NUCLEOTIDE SEQUENCE</scope>
</reference>
<comment type="caution">
    <text evidence="1">The sequence shown here is derived from an EMBL/GenBank/DDBJ whole genome shotgun (WGS) entry which is preliminary data.</text>
</comment>
<evidence type="ECO:0000313" key="3">
    <source>
        <dbReference type="Proteomes" id="UP000663829"/>
    </source>
</evidence>
<gene>
    <name evidence="1" type="ORF">GPM918_LOCUS25976</name>
    <name evidence="2" type="ORF">SRO942_LOCUS26051</name>
</gene>
<accession>A0A814ZSS7</accession>
<name>A0A814ZSS7_9BILA</name>